<comment type="caution">
    <text evidence="1">The sequence shown here is derived from an EMBL/GenBank/DDBJ whole genome shotgun (WGS) entry which is preliminary data.</text>
</comment>
<proteinExistence type="predicted"/>
<organism evidence="1 2">
    <name type="scientific">Caerostris extrusa</name>
    <name type="common">Bark spider</name>
    <name type="synonym">Caerostris bankana</name>
    <dbReference type="NCBI Taxonomy" id="172846"/>
    <lineage>
        <taxon>Eukaryota</taxon>
        <taxon>Metazoa</taxon>
        <taxon>Ecdysozoa</taxon>
        <taxon>Arthropoda</taxon>
        <taxon>Chelicerata</taxon>
        <taxon>Arachnida</taxon>
        <taxon>Araneae</taxon>
        <taxon>Araneomorphae</taxon>
        <taxon>Entelegynae</taxon>
        <taxon>Araneoidea</taxon>
        <taxon>Araneidae</taxon>
        <taxon>Caerostris</taxon>
    </lineage>
</organism>
<protein>
    <submittedName>
        <fullName evidence="1">Uncharacterized protein</fullName>
    </submittedName>
</protein>
<name>A0AAV4PZX6_CAEEX</name>
<dbReference type="EMBL" id="BPLR01005321">
    <property type="protein sequence ID" value="GIY01436.1"/>
    <property type="molecule type" value="Genomic_DNA"/>
</dbReference>
<dbReference type="Proteomes" id="UP001054945">
    <property type="component" value="Unassembled WGS sequence"/>
</dbReference>
<sequence>MFSLSEISLLVLRKDRHKEREWFCLRPSSLSSYSPKVKVQFRLIWNDWEGELARSERWLDLETSRDLFFIAAGFDLLSPKL</sequence>
<dbReference type="AlphaFoldDB" id="A0AAV4PZX6"/>
<keyword evidence="2" id="KW-1185">Reference proteome</keyword>
<evidence type="ECO:0000313" key="1">
    <source>
        <dbReference type="EMBL" id="GIY01436.1"/>
    </source>
</evidence>
<gene>
    <name evidence="1" type="ORF">CEXT_427541</name>
</gene>
<reference evidence="1 2" key="1">
    <citation type="submission" date="2021-06" db="EMBL/GenBank/DDBJ databases">
        <title>Caerostris extrusa draft genome.</title>
        <authorList>
            <person name="Kono N."/>
            <person name="Arakawa K."/>
        </authorList>
    </citation>
    <scope>NUCLEOTIDE SEQUENCE [LARGE SCALE GENOMIC DNA]</scope>
</reference>
<accession>A0AAV4PZX6</accession>
<evidence type="ECO:0000313" key="2">
    <source>
        <dbReference type="Proteomes" id="UP001054945"/>
    </source>
</evidence>